<dbReference type="InterPro" id="IPR002901">
    <property type="entry name" value="MGlyc_endo_b_GlcNAc-like_dom"/>
</dbReference>
<dbReference type="SMART" id="SM00047">
    <property type="entry name" value="LYZ2"/>
    <property type="match status" value="1"/>
</dbReference>
<keyword evidence="3" id="KW-1133">Transmembrane helix</keyword>
<sequence>MVKLGKSNTRTRTKKGTRNKQTANKQTTKKRTASKQPTKKQTTNKQTEKKQAKKYTKNYTNKKKKTTRSKRKLFWKIIILLVLISALYTAKSVFEFVEYQSSQSGYTMSGQDFIDKVDDIAIVEYRKSGILPSITVAQAILESNWGRSKLTQDANNLFGIKADSSWWGASMTFSTGEYYNSKVNAKFRKYRSWKHSIEDHTDFLVKNKRYERAGIFDKKDYKSQAQALEDAGYATTEDKNGNKIYADKLIRLIERYNLYKLDDKVLVY</sequence>
<dbReference type="Gene3D" id="1.10.530.10">
    <property type="match status" value="1"/>
</dbReference>
<evidence type="ECO:0000256" key="1">
    <source>
        <dbReference type="ARBA" id="ARBA00022801"/>
    </source>
</evidence>
<organism evidence="5 6">
    <name type="scientific">Peptostreptococcus anaerobius</name>
    <dbReference type="NCBI Taxonomy" id="1261"/>
    <lineage>
        <taxon>Bacteria</taxon>
        <taxon>Bacillati</taxon>
        <taxon>Bacillota</taxon>
        <taxon>Clostridia</taxon>
        <taxon>Peptostreptococcales</taxon>
        <taxon>Peptostreptococcaceae</taxon>
        <taxon>Peptostreptococcus</taxon>
    </lineage>
</organism>
<feature type="compositionally biased region" description="Low complexity" evidence="2">
    <location>
        <begin position="35"/>
        <end position="45"/>
    </location>
</feature>
<dbReference type="PANTHER" id="PTHR33308">
    <property type="entry name" value="PEPTIDOGLYCAN HYDROLASE FLGJ"/>
    <property type="match status" value="1"/>
</dbReference>
<dbReference type="PATRIC" id="fig|1261.5.peg.1350"/>
<comment type="caution">
    <text evidence="5">The sequence shown here is derived from an EMBL/GenBank/DDBJ whole genome shotgun (WGS) entry which is preliminary data.</text>
</comment>
<keyword evidence="3" id="KW-0472">Membrane</keyword>
<dbReference type="STRING" id="1261.HMPREF3195_01346"/>
<accession>A0A135YQH5</accession>
<feature type="transmembrane region" description="Helical" evidence="3">
    <location>
        <begin position="73"/>
        <end position="90"/>
    </location>
</feature>
<gene>
    <name evidence="5" type="ORF">HMPREF3195_01346</name>
</gene>
<dbReference type="AlphaFoldDB" id="A0A135YQH5"/>
<reference evidence="5 6" key="1">
    <citation type="submission" date="2016-02" db="EMBL/GenBank/DDBJ databases">
        <authorList>
            <person name="Wen L."/>
            <person name="He K."/>
            <person name="Yang H."/>
        </authorList>
    </citation>
    <scope>NUCLEOTIDE SEQUENCE [LARGE SCALE GENOMIC DNA]</scope>
    <source>
        <strain evidence="5 6">MJR8628A</strain>
    </source>
</reference>
<name>A0A135YQH5_9FIRM</name>
<dbReference type="InterPro" id="IPR051056">
    <property type="entry name" value="Glycosyl_Hydrolase_73"/>
</dbReference>
<dbReference type="RefSeq" id="WP_061101897.1">
    <property type="nucleotide sequence ID" value="NZ_KQ961831.1"/>
</dbReference>
<feature type="domain" description="Mannosyl-glycoprotein endo-beta-N-acetylglucosamidase-like" evidence="4">
    <location>
        <begin position="103"/>
        <end position="262"/>
    </location>
</feature>
<evidence type="ECO:0000256" key="3">
    <source>
        <dbReference type="SAM" id="Phobius"/>
    </source>
</evidence>
<evidence type="ECO:0000313" key="6">
    <source>
        <dbReference type="Proteomes" id="UP000070326"/>
    </source>
</evidence>
<evidence type="ECO:0000256" key="2">
    <source>
        <dbReference type="SAM" id="MobiDB-lite"/>
    </source>
</evidence>
<dbReference type="Pfam" id="PF01832">
    <property type="entry name" value="Glucosaminidase"/>
    <property type="match status" value="1"/>
</dbReference>
<keyword evidence="1" id="KW-0378">Hydrolase</keyword>
<feature type="compositionally biased region" description="Basic residues" evidence="2">
    <location>
        <begin position="9"/>
        <end position="18"/>
    </location>
</feature>
<dbReference type="eggNOG" id="COG1705">
    <property type="taxonomic scope" value="Bacteria"/>
</dbReference>
<dbReference type="EMBL" id="LSQZ01000068">
    <property type="protein sequence ID" value="KXI11637.1"/>
    <property type="molecule type" value="Genomic_DNA"/>
</dbReference>
<dbReference type="Proteomes" id="UP000070326">
    <property type="component" value="Unassembled WGS sequence"/>
</dbReference>
<proteinExistence type="predicted"/>
<keyword evidence="3" id="KW-0812">Transmembrane</keyword>
<evidence type="ECO:0000313" key="5">
    <source>
        <dbReference type="EMBL" id="KXI11637.1"/>
    </source>
</evidence>
<dbReference type="PANTHER" id="PTHR33308:SF9">
    <property type="entry name" value="PEPTIDOGLYCAN HYDROLASE FLGJ"/>
    <property type="match status" value="1"/>
</dbReference>
<evidence type="ECO:0000259" key="4">
    <source>
        <dbReference type="SMART" id="SM00047"/>
    </source>
</evidence>
<dbReference type="GO" id="GO:0004040">
    <property type="term" value="F:amidase activity"/>
    <property type="evidence" value="ECO:0007669"/>
    <property type="project" value="InterPro"/>
</dbReference>
<feature type="region of interest" description="Disordered" evidence="2">
    <location>
        <begin position="1"/>
        <end position="64"/>
    </location>
</feature>
<feature type="compositionally biased region" description="Basic residues" evidence="2">
    <location>
        <begin position="51"/>
        <end position="64"/>
    </location>
</feature>
<protein>
    <submittedName>
        <fullName evidence="5">Exo-glucosaminidase LytG family protein</fullName>
    </submittedName>
</protein>